<comment type="caution">
    <text evidence="2">The sequence shown here is derived from an EMBL/GenBank/DDBJ whole genome shotgun (WGS) entry which is preliminary data.</text>
</comment>
<evidence type="ECO:0000313" key="2">
    <source>
        <dbReference type="EMBL" id="CAF1031028.1"/>
    </source>
</evidence>
<reference evidence="2" key="1">
    <citation type="submission" date="2021-02" db="EMBL/GenBank/DDBJ databases">
        <authorList>
            <person name="Nowell W R."/>
        </authorList>
    </citation>
    <scope>NUCLEOTIDE SEQUENCE</scope>
</reference>
<protein>
    <submittedName>
        <fullName evidence="2">Uncharacterized protein</fullName>
    </submittedName>
</protein>
<sequence>MNNETTLTAGFVLPLLTVIHGSIASIMSTIVFFIIIYHQHNNRIKQEERITLILCANIYLCIFLCSTMLLLLNIQTLLGDLYGLNFDSTQCIFSGYLNLIFIYTLYYGFVTQQPVNNRIATQSTTNRDNLKTVAIIASIPLNNTVQQTYAQ</sequence>
<accession>A0A814J5N8</accession>
<evidence type="ECO:0000256" key="1">
    <source>
        <dbReference type="SAM" id="Phobius"/>
    </source>
</evidence>
<keyword evidence="1" id="KW-1133">Transmembrane helix</keyword>
<dbReference type="Proteomes" id="UP000663860">
    <property type="component" value="Unassembled WGS sequence"/>
</dbReference>
<dbReference type="EMBL" id="CAJNOE010000191">
    <property type="protein sequence ID" value="CAF1031028.1"/>
    <property type="molecule type" value="Genomic_DNA"/>
</dbReference>
<dbReference type="AlphaFoldDB" id="A0A814J5N8"/>
<feature type="transmembrane region" description="Helical" evidence="1">
    <location>
        <begin position="50"/>
        <end position="72"/>
    </location>
</feature>
<feature type="transmembrane region" description="Helical" evidence="1">
    <location>
        <begin position="92"/>
        <end position="110"/>
    </location>
</feature>
<keyword evidence="1" id="KW-0812">Transmembrane</keyword>
<evidence type="ECO:0000313" key="3">
    <source>
        <dbReference type="Proteomes" id="UP000663860"/>
    </source>
</evidence>
<gene>
    <name evidence="2" type="ORF">IZO911_LOCUS19254</name>
</gene>
<organism evidence="2 3">
    <name type="scientific">Adineta steineri</name>
    <dbReference type="NCBI Taxonomy" id="433720"/>
    <lineage>
        <taxon>Eukaryota</taxon>
        <taxon>Metazoa</taxon>
        <taxon>Spiralia</taxon>
        <taxon>Gnathifera</taxon>
        <taxon>Rotifera</taxon>
        <taxon>Eurotatoria</taxon>
        <taxon>Bdelloidea</taxon>
        <taxon>Adinetida</taxon>
        <taxon>Adinetidae</taxon>
        <taxon>Adineta</taxon>
    </lineage>
</organism>
<proteinExistence type="predicted"/>
<feature type="transmembrane region" description="Helical" evidence="1">
    <location>
        <begin position="12"/>
        <end position="38"/>
    </location>
</feature>
<keyword evidence="1" id="KW-0472">Membrane</keyword>
<name>A0A814J5N8_9BILA</name>